<name>A0AAP0JTL6_9MAGN</name>
<proteinExistence type="predicted"/>
<gene>
    <name evidence="1" type="ORF">Scep_009345</name>
</gene>
<reference evidence="1 2" key="1">
    <citation type="submission" date="2024-01" db="EMBL/GenBank/DDBJ databases">
        <title>Genome assemblies of Stephania.</title>
        <authorList>
            <person name="Yang L."/>
        </authorList>
    </citation>
    <scope>NUCLEOTIDE SEQUENCE [LARGE SCALE GENOMIC DNA]</scope>
    <source>
        <strain evidence="1">JXDWG</strain>
        <tissue evidence="1">Leaf</tissue>
    </source>
</reference>
<accession>A0AAP0JTL6</accession>
<keyword evidence="2" id="KW-1185">Reference proteome</keyword>
<dbReference type="AlphaFoldDB" id="A0AAP0JTL6"/>
<evidence type="ECO:0000313" key="1">
    <source>
        <dbReference type="EMBL" id="KAK9139664.1"/>
    </source>
</evidence>
<dbReference type="Proteomes" id="UP001419268">
    <property type="component" value="Unassembled WGS sequence"/>
</dbReference>
<organism evidence="1 2">
    <name type="scientific">Stephania cephalantha</name>
    <dbReference type="NCBI Taxonomy" id="152367"/>
    <lineage>
        <taxon>Eukaryota</taxon>
        <taxon>Viridiplantae</taxon>
        <taxon>Streptophyta</taxon>
        <taxon>Embryophyta</taxon>
        <taxon>Tracheophyta</taxon>
        <taxon>Spermatophyta</taxon>
        <taxon>Magnoliopsida</taxon>
        <taxon>Ranunculales</taxon>
        <taxon>Menispermaceae</taxon>
        <taxon>Menispermoideae</taxon>
        <taxon>Cissampelideae</taxon>
        <taxon>Stephania</taxon>
    </lineage>
</organism>
<comment type="caution">
    <text evidence="1">The sequence shown here is derived from an EMBL/GenBank/DDBJ whole genome shotgun (WGS) entry which is preliminary data.</text>
</comment>
<protein>
    <submittedName>
        <fullName evidence="1">Uncharacterized protein</fullName>
    </submittedName>
</protein>
<dbReference type="EMBL" id="JBBNAG010000004">
    <property type="protein sequence ID" value="KAK9139664.1"/>
    <property type="molecule type" value="Genomic_DNA"/>
</dbReference>
<evidence type="ECO:0000313" key="2">
    <source>
        <dbReference type="Proteomes" id="UP001419268"/>
    </source>
</evidence>
<sequence length="69" mass="7879">MEPNESNQYRAQTSLPPKQLMSSLPRWSTALANEYCSLTHPSPKTPSYWCCVQVLHLFKAPQLEAKSKE</sequence>